<name>A0ABM3QSC9_SPIOL</name>
<reference evidence="2 3" key="2">
    <citation type="submission" date="2025-05" db="UniProtKB">
        <authorList>
            <consortium name="RefSeq"/>
        </authorList>
    </citation>
    <scope>IDENTIFICATION</scope>
    <source>
        <tissue evidence="2 3">Leaf</tissue>
    </source>
</reference>
<evidence type="ECO:0000313" key="2">
    <source>
        <dbReference type="RefSeq" id="XP_056686270.1"/>
    </source>
</evidence>
<evidence type="ECO:0000313" key="1">
    <source>
        <dbReference type="Proteomes" id="UP000813463"/>
    </source>
</evidence>
<dbReference type="RefSeq" id="XP_056686270.1">
    <property type="nucleotide sequence ID" value="XM_056830292.1"/>
</dbReference>
<dbReference type="RefSeq" id="XP_056686271.1">
    <property type="nucleotide sequence ID" value="XM_056830293.1"/>
</dbReference>
<dbReference type="Proteomes" id="UP000813463">
    <property type="component" value="Chromosome 5"/>
</dbReference>
<accession>A0ABM3QSC9</accession>
<evidence type="ECO:0000313" key="3">
    <source>
        <dbReference type="RefSeq" id="XP_056686271.1"/>
    </source>
</evidence>
<proteinExistence type="predicted"/>
<protein>
    <submittedName>
        <fullName evidence="2 3">Uncharacterized protein</fullName>
    </submittedName>
</protein>
<keyword evidence="1" id="KW-1185">Reference proteome</keyword>
<reference evidence="1" key="1">
    <citation type="journal article" date="2021" name="Nat. Commun.">
        <title>Genomic analyses provide insights into spinach domestication and the genetic basis of agronomic traits.</title>
        <authorList>
            <person name="Cai X."/>
            <person name="Sun X."/>
            <person name="Xu C."/>
            <person name="Sun H."/>
            <person name="Wang X."/>
            <person name="Ge C."/>
            <person name="Zhang Z."/>
            <person name="Wang Q."/>
            <person name="Fei Z."/>
            <person name="Jiao C."/>
            <person name="Wang Q."/>
        </authorList>
    </citation>
    <scope>NUCLEOTIDE SEQUENCE [LARGE SCALE GENOMIC DNA]</scope>
    <source>
        <strain evidence="1">cv. Varoflay</strain>
    </source>
</reference>
<dbReference type="RefSeq" id="XP_056686272.1">
    <property type="nucleotide sequence ID" value="XM_056830294.1"/>
</dbReference>
<evidence type="ECO:0000313" key="4">
    <source>
        <dbReference type="RefSeq" id="XP_056686272.1"/>
    </source>
</evidence>
<gene>
    <name evidence="2 3 4" type="primary">LOC110776883</name>
</gene>
<sequence>MEAISESGHASGSNRGEPVTARLLFPCSQANMLDMADTAGADVKILEGHSTHATLVGSCEYSDVHTYLLQVTWTLRENIFSSMKIMPPGPPLLPNILYGQPPRVLAATTIITHEMDNLAISNNTNISSSPVVPSSESSFGHTQTMFTKNQAAVVASSRSSELGRSILRAMRLMLLRKLMWFMSNGLSFSPASIHY</sequence>
<dbReference type="GeneID" id="110776883"/>
<organism evidence="1 4">
    <name type="scientific">Spinacia oleracea</name>
    <name type="common">Spinach</name>
    <dbReference type="NCBI Taxonomy" id="3562"/>
    <lineage>
        <taxon>Eukaryota</taxon>
        <taxon>Viridiplantae</taxon>
        <taxon>Streptophyta</taxon>
        <taxon>Embryophyta</taxon>
        <taxon>Tracheophyta</taxon>
        <taxon>Spermatophyta</taxon>
        <taxon>Magnoliopsida</taxon>
        <taxon>eudicotyledons</taxon>
        <taxon>Gunneridae</taxon>
        <taxon>Pentapetalae</taxon>
        <taxon>Caryophyllales</taxon>
        <taxon>Chenopodiaceae</taxon>
        <taxon>Chenopodioideae</taxon>
        <taxon>Anserineae</taxon>
        <taxon>Spinacia</taxon>
    </lineage>
</organism>